<feature type="transmembrane region" description="Helical" evidence="1">
    <location>
        <begin position="172"/>
        <end position="192"/>
    </location>
</feature>
<dbReference type="AlphaFoldDB" id="A0A2G5TUE5"/>
<keyword evidence="1" id="KW-1133">Transmembrane helix</keyword>
<dbReference type="OrthoDB" id="5869146at2759"/>
<keyword evidence="1" id="KW-0472">Membrane</keyword>
<dbReference type="EMBL" id="PDUG01000005">
    <property type="protein sequence ID" value="PIC30939.1"/>
    <property type="molecule type" value="Genomic_DNA"/>
</dbReference>
<dbReference type="PANTHER" id="PTHR23018:SF11">
    <property type="entry name" value="G-PROTEIN COUPLED RECEPTORS FAMILY 1 PROFILE DOMAIN-CONTAINING PROTEIN"/>
    <property type="match status" value="1"/>
</dbReference>
<sequence>MSLATFFLVFTFINFLAITFNIFLFILIFKLNDKTRHPTIYIYNTIIANTLDTFFIFVTFLLPLLFDEKLYIVFRNVFGSTLTFVCTFFYEHVFYLTLPMIIHRCWLIRHPESKAFVGWKLWTICGVLAAISLIFLLIPYLSSCPVNINQRAFDFAVDCEEKHPLTQFQNDFLFVIPLLSFVLNIIVVLYLAQKRGEALRRRRLNVVSISSTSNVHQLPPLVTRSKTRQMYEQSLLRQSLFTTLFSLIYELSGFLLRFFRKDYQALSEDTQRLILYARLCLSSLLCFLVFFVGTPAIRKLVITKVKEILRGKPGHRSPTATVLV</sequence>
<dbReference type="Proteomes" id="UP000230233">
    <property type="component" value="Chromosome V"/>
</dbReference>
<reference evidence="3" key="1">
    <citation type="submission" date="2017-10" db="EMBL/GenBank/DDBJ databases">
        <title>Rapid genome shrinkage in a self-fertile nematode reveals novel sperm competition proteins.</title>
        <authorList>
            <person name="Yin D."/>
            <person name="Schwarz E.M."/>
            <person name="Thomas C.G."/>
            <person name="Felde R.L."/>
            <person name="Korf I.F."/>
            <person name="Cutter A.D."/>
            <person name="Schartner C.M."/>
            <person name="Ralston E.J."/>
            <person name="Meyer B.J."/>
            <person name="Haag E.S."/>
        </authorList>
    </citation>
    <scope>NUCLEOTIDE SEQUENCE [LARGE SCALE GENOMIC DNA]</scope>
    <source>
        <strain evidence="3">JU1422</strain>
    </source>
</reference>
<feature type="transmembrane region" description="Helical" evidence="1">
    <location>
        <begin position="6"/>
        <end position="29"/>
    </location>
</feature>
<evidence type="ECO:0000313" key="3">
    <source>
        <dbReference type="Proteomes" id="UP000230233"/>
    </source>
</evidence>
<dbReference type="Gene3D" id="1.20.1070.10">
    <property type="entry name" value="Rhodopsin 7-helix transmembrane proteins"/>
    <property type="match status" value="1"/>
</dbReference>
<comment type="caution">
    <text evidence="2">The sequence shown here is derived from an EMBL/GenBank/DDBJ whole genome shotgun (WGS) entry which is preliminary data.</text>
</comment>
<feature type="transmembrane region" description="Helical" evidence="1">
    <location>
        <begin position="235"/>
        <end position="255"/>
    </location>
</feature>
<dbReference type="SUPFAM" id="SSF81321">
    <property type="entry name" value="Family A G protein-coupled receptor-like"/>
    <property type="match status" value="1"/>
</dbReference>
<feature type="transmembrane region" description="Helical" evidence="1">
    <location>
        <begin position="119"/>
        <end position="141"/>
    </location>
</feature>
<keyword evidence="1" id="KW-0812">Transmembrane</keyword>
<organism evidence="2 3">
    <name type="scientific">Caenorhabditis nigoni</name>
    <dbReference type="NCBI Taxonomy" id="1611254"/>
    <lineage>
        <taxon>Eukaryota</taxon>
        <taxon>Metazoa</taxon>
        <taxon>Ecdysozoa</taxon>
        <taxon>Nematoda</taxon>
        <taxon>Chromadorea</taxon>
        <taxon>Rhabditida</taxon>
        <taxon>Rhabditina</taxon>
        <taxon>Rhabditomorpha</taxon>
        <taxon>Rhabditoidea</taxon>
        <taxon>Rhabditidae</taxon>
        <taxon>Peloderinae</taxon>
        <taxon>Caenorhabditis</taxon>
    </lineage>
</organism>
<keyword evidence="3" id="KW-1185">Reference proteome</keyword>
<protein>
    <recommendedName>
        <fullName evidence="4">G-protein coupled receptors family 1 profile domain-containing protein</fullName>
    </recommendedName>
</protein>
<evidence type="ECO:0008006" key="4">
    <source>
        <dbReference type="Google" id="ProtNLM"/>
    </source>
</evidence>
<evidence type="ECO:0000313" key="2">
    <source>
        <dbReference type="EMBL" id="PIC30939.1"/>
    </source>
</evidence>
<accession>A0A2G5TUE5</accession>
<feature type="transmembrane region" description="Helical" evidence="1">
    <location>
        <begin position="77"/>
        <end position="98"/>
    </location>
</feature>
<dbReference type="Pfam" id="PF03383">
    <property type="entry name" value="Serpentine_r_xa"/>
    <property type="match status" value="1"/>
</dbReference>
<evidence type="ECO:0000256" key="1">
    <source>
        <dbReference type="SAM" id="Phobius"/>
    </source>
</evidence>
<feature type="transmembrane region" description="Helical" evidence="1">
    <location>
        <begin position="275"/>
        <end position="297"/>
    </location>
</feature>
<name>A0A2G5TUE5_9PELO</name>
<dbReference type="InterPro" id="IPR005047">
    <property type="entry name" value="7TM_GPCR_serpentine_rcpt_Srxa"/>
</dbReference>
<gene>
    <name evidence="2" type="primary">Cnig_chr_V.g22019</name>
    <name evidence="2" type="ORF">B9Z55_022019</name>
</gene>
<feature type="transmembrane region" description="Helical" evidence="1">
    <location>
        <begin position="41"/>
        <end position="65"/>
    </location>
</feature>
<proteinExistence type="predicted"/>
<dbReference type="PANTHER" id="PTHR23018">
    <property type="entry name" value="SERPENTINE RECEPTOR, CLASS XA-RELATED"/>
    <property type="match status" value="1"/>
</dbReference>